<accession>A0AAD3U878</accession>
<reference evidence="1" key="1">
    <citation type="journal article" date="2018" name="Genome Biol.">
        <title>SKESA: strategic k-mer extension for scrupulous assemblies.</title>
        <authorList>
            <person name="Souvorov A."/>
            <person name="Agarwala R."/>
            <person name="Lipman D.J."/>
        </authorList>
    </citation>
    <scope>NUCLEOTIDE SEQUENCE</scope>
    <source>
        <strain evidence="1">OLC2673_Aeromonas</strain>
    </source>
</reference>
<gene>
    <name evidence="1" type="ORF">JAJ28_000766</name>
</gene>
<dbReference type="PANTHER" id="PTHR11019">
    <property type="entry name" value="HTH-TYPE TRANSCRIPTIONAL REGULATOR NIMR"/>
    <property type="match status" value="1"/>
</dbReference>
<evidence type="ECO:0008006" key="3">
    <source>
        <dbReference type="Google" id="ProtNLM"/>
    </source>
</evidence>
<dbReference type="PANTHER" id="PTHR11019:SF199">
    <property type="entry name" value="HTH-TYPE TRANSCRIPTIONAL REGULATOR NIMR"/>
    <property type="match status" value="1"/>
</dbReference>
<evidence type="ECO:0000313" key="2">
    <source>
        <dbReference type="Proteomes" id="UP000859505"/>
    </source>
</evidence>
<dbReference type="RefSeq" id="WP_408790349.1">
    <property type="nucleotide sequence ID" value="NZ_JBGWTT010000006.1"/>
</dbReference>
<organism evidence="1 2">
    <name type="scientific">Aeromonas hydrophila</name>
    <dbReference type="NCBI Taxonomy" id="644"/>
    <lineage>
        <taxon>Bacteria</taxon>
        <taxon>Pseudomonadati</taxon>
        <taxon>Pseudomonadota</taxon>
        <taxon>Gammaproteobacteria</taxon>
        <taxon>Aeromonadales</taxon>
        <taxon>Aeromonadaceae</taxon>
        <taxon>Aeromonas</taxon>
    </lineage>
</organism>
<dbReference type="EMBL" id="DACTUL010000004">
    <property type="protein sequence ID" value="HAT6343083.1"/>
    <property type="molecule type" value="Genomic_DNA"/>
</dbReference>
<proteinExistence type="predicted"/>
<evidence type="ECO:0000313" key="1">
    <source>
        <dbReference type="EMBL" id="HAT6343083.1"/>
    </source>
</evidence>
<protein>
    <recommendedName>
        <fullName evidence="3">AraC family transcriptional regulator</fullName>
    </recommendedName>
</protein>
<name>A0AAD3U878_AERHY</name>
<comment type="caution">
    <text evidence="1">The sequence shown here is derived from an EMBL/GenBank/DDBJ whole genome shotgun (WGS) entry which is preliminary data.</text>
</comment>
<dbReference type="Proteomes" id="UP000859505">
    <property type="component" value="Unassembled WGS sequence"/>
</dbReference>
<sequence>MHHAIEYQHFSTSHLQVGARKRVPVGQLLRITRGAALLRLGAHEWLMPTGSHFWLCADALAAFTPLAGCQHDLLTCSVRVEQPERAGWLQPTPLLAALLDGLAQWQRPRDWQGAYGHRLQVILDELPACPIAPQPDNALQAAWQALANGQEGSDEAWQQCLAQRGLNDPALAGDALRAQWQLLQAVRLLKSGSQRAQVVSKLGYGDEAALAHACQQWLGTPLEALQAR</sequence>
<dbReference type="AlphaFoldDB" id="A0AAD3U878"/>
<reference evidence="1" key="2">
    <citation type="submission" date="2020-01" db="EMBL/GenBank/DDBJ databases">
        <authorList>
            <consortium name="NCBI Pathogen Detection Project"/>
        </authorList>
    </citation>
    <scope>NUCLEOTIDE SEQUENCE</scope>
    <source>
        <strain evidence="1">OLC2673_Aeromonas</strain>
    </source>
</reference>